<evidence type="ECO:0000313" key="2">
    <source>
        <dbReference type="Proteomes" id="UP000253688"/>
    </source>
</evidence>
<dbReference type="Pfam" id="PF18934">
    <property type="entry name" value="DUF5682"/>
    <property type="match status" value="1"/>
</dbReference>
<dbReference type="EMBL" id="QEWH01000053">
    <property type="protein sequence ID" value="RBA46976.1"/>
    <property type="molecule type" value="Genomic_DNA"/>
</dbReference>
<evidence type="ECO:0008006" key="3">
    <source>
        <dbReference type="Google" id="ProtNLM"/>
    </source>
</evidence>
<comment type="caution">
    <text evidence="1">The sequence shown here is derived from an EMBL/GenBank/DDBJ whole genome shotgun (WGS) entry which is preliminary data.</text>
</comment>
<dbReference type="RefSeq" id="WP_112986679.1">
    <property type="nucleotide sequence ID" value="NZ_CP131470.1"/>
</dbReference>
<protein>
    <recommendedName>
        <fullName evidence="3">4-aminobutyrate aminotransferase</fullName>
    </recommendedName>
</protein>
<dbReference type="Proteomes" id="UP000253688">
    <property type="component" value="Unassembled WGS sequence"/>
</dbReference>
<dbReference type="AlphaFoldDB" id="A0A365PI35"/>
<reference evidence="1 2" key="1">
    <citation type="submission" date="2018-04" db="EMBL/GenBank/DDBJ databases">
        <title>Acinetobacter junii Genome sequencing and assembly.</title>
        <authorList>
            <person name="Su J."/>
            <person name="Rensing C."/>
            <person name="Mazhar H.S."/>
        </authorList>
    </citation>
    <scope>NUCLEOTIDE SEQUENCE [LARGE SCALE GENOMIC DNA]</scope>
    <source>
        <strain evidence="1 2">SC22</strain>
    </source>
</reference>
<dbReference type="STRING" id="40215.BVL33_12715"/>
<gene>
    <name evidence="1" type="ORF">DC346_09685</name>
</gene>
<dbReference type="InterPro" id="IPR043737">
    <property type="entry name" value="DUF5682"/>
</dbReference>
<proteinExistence type="predicted"/>
<accession>A0A365PI35</accession>
<sequence>MTIPQRLQQALQQQKALADKGIHFLPIRHHSPACAYAVLQSLQQLQPKHVLIEAPRSFNRLIADLQHPDSQPPLAVLCQTEIIEAKSNAATDEKTEQKQTRTAYYPFCDYSPEWVALRYAPEIDAEVEFIDLAWTSQIDHELKTITKQTWQSRSLQQERYLAHSQYLQTLAQKLHCRNHDELWDHLFELKPKLEMHDWQSFFHEVLVWCAMSRLDYEDSVLEADASLIREQCMLQTILECYANKKGTICILTGGFHTLALIEQLAAYLLVEKPKKIKKMKSADQDDQAWLIRYSFDRLDALNGYASGMPSPAFYQRCWQHMMEKPFDDAQQRQALIVESLSDFSTQLREQQILESSFITVKNATEQAIRLATLRGHHLISRFDLIDACQSSFVKGSLDEGQQAFQSLLKQILGGARLGQVVQSTQTPPLLAQVYDLAKVHRFKLDETTTKRAKLDVFRNQKHRLRSRFLHLLDFLQVGFAKSVSGPDFLGGGRLHLLFEEWDYAWTPHVEAQLIELSELGSELNTVAVQKLLHIKQTFSQAGQGRSSHLAVQLLIRAALMGLHKQIPILFAEVQQFLPTDPDLDSVIQCGQKLLNLWTGKDFLAFQQQPELKALMQQVIPTALFLLSQLATPPADQQQQILNQVLQLRNLSKQINRVLGGEQNFLAQFYNALARLNTDWQKLDVLAGAVDALRFIDGDLTEQDLQQSVQRHFGLGANPEHAVAYLSGMMQSAPELLLRYPAMAQLLNQLLLKWDEAAFVAILPDLRQAFTHFKPKETAAFAEQIAQLNDVSSLDISKYISEVSQAEMLQGVQLNQQLQEFLIERNLQGWLV</sequence>
<name>A0A365PI35_ACIJU</name>
<organism evidence="1 2">
    <name type="scientific">Acinetobacter junii</name>
    <dbReference type="NCBI Taxonomy" id="40215"/>
    <lineage>
        <taxon>Bacteria</taxon>
        <taxon>Pseudomonadati</taxon>
        <taxon>Pseudomonadota</taxon>
        <taxon>Gammaproteobacteria</taxon>
        <taxon>Moraxellales</taxon>
        <taxon>Moraxellaceae</taxon>
        <taxon>Acinetobacter</taxon>
    </lineage>
</organism>
<evidence type="ECO:0000313" key="1">
    <source>
        <dbReference type="EMBL" id="RBA46976.1"/>
    </source>
</evidence>